<dbReference type="NCBIfam" id="TIGR00765">
    <property type="entry name" value="yihY_not_rbn"/>
    <property type="match status" value="1"/>
</dbReference>
<evidence type="ECO:0000256" key="5">
    <source>
        <dbReference type="ARBA" id="ARBA00023136"/>
    </source>
</evidence>
<dbReference type="InterPro" id="IPR017039">
    <property type="entry name" value="Virul_fac_BrkB"/>
</dbReference>
<gene>
    <name evidence="7" type="ORF">UFOPK3564_01576</name>
</gene>
<dbReference type="GO" id="GO:0005886">
    <property type="term" value="C:plasma membrane"/>
    <property type="evidence" value="ECO:0007669"/>
    <property type="project" value="UniProtKB-SubCell"/>
</dbReference>
<feature type="transmembrane region" description="Helical" evidence="6">
    <location>
        <begin position="49"/>
        <end position="73"/>
    </location>
</feature>
<feature type="transmembrane region" description="Helical" evidence="6">
    <location>
        <begin position="162"/>
        <end position="184"/>
    </location>
</feature>
<dbReference type="AlphaFoldDB" id="A0A6J7HBC9"/>
<dbReference type="PIRSF" id="PIRSF035875">
    <property type="entry name" value="RNase_BN"/>
    <property type="match status" value="1"/>
</dbReference>
<evidence type="ECO:0000256" key="1">
    <source>
        <dbReference type="ARBA" id="ARBA00004651"/>
    </source>
</evidence>
<keyword evidence="4 6" id="KW-1133">Transmembrane helix</keyword>
<dbReference type="EMBL" id="CAFBMK010000082">
    <property type="protein sequence ID" value="CAB4916206.1"/>
    <property type="molecule type" value="Genomic_DNA"/>
</dbReference>
<organism evidence="7">
    <name type="scientific">freshwater metagenome</name>
    <dbReference type="NCBI Taxonomy" id="449393"/>
    <lineage>
        <taxon>unclassified sequences</taxon>
        <taxon>metagenomes</taxon>
        <taxon>ecological metagenomes</taxon>
    </lineage>
</organism>
<keyword evidence="5 6" id="KW-0472">Membrane</keyword>
<evidence type="ECO:0000256" key="6">
    <source>
        <dbReference type="SAM" id="Phobius"/>
    </source>
</evidence>
<feature type="transmembrane region" description="Helical" evidence="6">
    <location>
        <begin position="269"/>
        <end position="294"/>
    </location>
</feature>
<name>A0A6J7HBC9_9ZZZZ</name>
<feature type="transmembrane region" description="Helical" evidence="6">
    <location>
        <begin position="238"/>
        <end position="263"/>
    </location>
</feature>
<evidence type="ECO:0000313" key="7">
    <source>
        <dbReference type="EMBL" id="CAB4916206.1"/>
    </source>
</evidence>
<protein>
    <submittedName>
        <fullName evidence="7">Unannotated protein</fullName>
    </submittedName>
</protein>
<dbReference type="PANTHER" id="PTHR30213:SF0">
    <property type="entry name" value="UPF0761 MEMBRANE PROTEIN YIHY"/>
    <property type="match status" value="1"/>
</dbReference>
<dbReference type="PANTHER" id="PTHR30213">
    <property type="entry name" value="INNER MEMBRANE PROTEIN YHJD"/>
    <property type="match status" value="1"/>
</dbReference>
<proteinExistence type="predicted"/>
<evidence type="ECO:0000256" key="2">
    <source>
        <dbReference type="ARBA" id="ARBA00022475"/>
    </source>
</evidence>
<keyword evidence="3 6" id="KW-0812">Transmembrane</keyword>
<evidence type="ECO:0000256" key="3">
    <source>
        <dbReference type="ARBA" id="ARBA00022692"/>
    </source>
</evidence>
<evidence type="ECO:0000256" key="4">
    <source>
        <dbReference type="ARBA" id="ARBA00022989"/>
    </source>
</evidence>
<accession>A0A6J7HBC9</accession>
<feature type="transmembrane region" description="Helical" evidence="6">
    <location>
        <begin position="204"/>
        <end position="226"/>
    </location>
</feature>
<feature type="transmembrane region" description="Helical" evidence="6">
    <location>
        <begin position="119"/>
        <end position="141"/>
    </location>
</feature>
<comment type="subcellular location">
    <subcellularLocation>
        <location evidence="1">Cell membrane</location>
        <topology evidence="1">Multi-pass membrane protein</topology>
    </subcellularLocation>
</comment>
<sequence length="333" mass="35075">MASEADDQRPVRLRPLRDVDLDGQAWRGIFVRAFNEFRSQGMTDWAATLAYYAVLSLVPILLVAAALLTLLGADSLPGTLADEFSSLVADRTSSSTANDSAEAVRGLIENALQQAKGGASIALALSIVLALNGASGAFAAAGRALNVVYHVPETRGFVRHKLADVATAVLAIVLMAFAAILFVIGGSIADDVFDAFGLGDAPIVWQILRIPVGLAALLLVIGLIYSRAPDLHEPKLRLLTAGTFTALVVWMLASVGFAVYVRFAGFGSAYGALGGAVVLLFYLWLSSAAFLFGAQVEAETERTRLVRGAPPAAMGVPIDDDLLDADDDTDDLR</sequence>
<reference evidence="7" key="1">
    <citation type="submission" date="2020-05" db="EMBL/GenBank/DDBJ databases">
        <authorList>
            <person name="Chiriac C."/>
            <person name="Salcher M."/>
            <person name="Ghai R."/>
            <person name="Kavagutti S V."/>
        </authorList>
    </citation>
    <scope>NUCLEOTIDE SEQUENCE</scope>
</reference>
<dbReference type="Pfam" id="PF03631">
    <property type="entry name" value="Virul_fac_BrkB"/>
    <property type="match status" value="1"/>
</dbReference>
<keyword evidence="2" id="KW-1003">Cell membrane</keyword>